<evidence type="ECO:0000313" key="7">
    <source>
        <dbReference type="Proteomes" id="UP001147747"/>
    </source>
</evidence>
<dbReference type="GO" id="GO:0050660">
    <property type="term" value="F:flavin adenine dinucleotide binding"/>
    <property type="evidence" value="ECO:0007669"/>
    <property type="project" value="InterPro"/>
</dbReference>
<comment type="similarity">
    <text evidence="2">Belongs to the FAD-binding monooxygenase family.</text>
</comment>
<dbReference type="InterPro" id="IPR036188">
    <property type="entry name" value="FAD/NAD-bd_sf"/>
</dbReference>
<name>A0A9W9VM77_9EURO</name>
<keyword evidence="4" id="KW-0274">FAD</keyword>
<dbReference type="GeneID" id="81371848"/>
<protein>
    <recommendedName>
        <fullName evidence="8">FAD/NAD(P)-binding domain-containing protein</fullName>
    </recommendedName>
</protein>
<evidence type="ECO:0000256" key="5">
    <source>
        <dbReference type="ARBA" id="ARBA00023002"/>
    </source>
</evidence>
<evidence type="ECO:0000256" key="3">
    <source>
        <dbReference type="ARBA" id="ARBA00022630"/>
    </source>
</evidence>
<dbReference type="PANTHER" id="PTHR42877">
    <property type="entry name" value="L-ORNITHINE N(5)-MONOOXYGENASE-RELATED"/>
    <property type="match status" value="1"/>
</dbReference>
<dbReference type="SUPFAM" id="SSF51905">
    <property type="entry name" value="FAD/NAD(P)-binding domain"/>
    <property type="match status" value="2"/>
</dbReference>
<evidence type="ECO:0000256" key="2">
    <source>
        <dbReference type="ARBA" id="ARBA00010139"/>
    </source>
</evidence>
<dbReference type="Pfam" id="PF00743">
    <property type="entry name" value="FMO-like"/>
    <property type="match status" value="1"/>
</dbReference>
<dbReference type="Gene3D" id="3.50.50.60">
    <property type="entry name" value="FAD/NAD(P)-binding domain"/>
    <property type="match status" value="2"/>
</dbReference>
<dbReference type="RefSeq" id="XP_056483488.1">
    <property type="nucleotide sequence ID" value="XM_056632868.1"/>
</dbReference>
<evidence type="ECO:0000256" key="1">
    <source>
        <dbReference type="ARBA" id="ARBA00001974"/>
    </source>
</evidence>
<accession>A0A9W9VM77</accession>
<proteinExistence type="inferred from homology"/>
<evidence type="ECO:0008006" key="8">
    <source>
        <dbReference type="Google" id="ProtNLM"/>
    </source>
</evidence>
<dbReference type="InterPro" id="IPR020946">
    <property type="entry name" value="Flavin_mOase-like"/>
</dbReference>
<keyword evidence="3" id="KW-0285">Flavoprotein</keyword>
<dbReference type="Proteomes" id="UP001147747">
    <property type="component" value="Unassembled WGS sequence"/>
</dbReference>
<keyword evidence="7" id="KW-1185">Reference proteome</keyword>
<comment type="cofactor">
    <cofactor evidence="1">
        <name>FAD</name>
        <dbReference type="ChEBI" id="CHEBI:57692"/>
    </cofactor>
</comment>
<dbReference type="AlphaFoldDB" id="A0A9W9VM77"/>
<organism evidence="6 7">
    <name type="scientific">Penicillium cosmopolitanum</name>
    <dbReference type="NCBI Taxonomy" id="1131564"/>
    <lineage>
        <taxon>Eukaryota</taxon>
        <taxon>Fungi</taxon>
        <taxon>Dikarya</taxon>
        <taxon>Ascomycota</taxon>
        <taxon>Pezizomycotina</taxon>
        <taxon>Eurotiomycetes</taxon>
        <taxon>Eurotiomycetidae</taxon>
        <taxon>Eurotiales</taxon>
        <taxon>Aspergillaceae</taxon>
        <taxon>Penicillium</taxon>
    </lineage>
</organism>
<reference evidence="6" key="1">
    <citation type="submission" date="2022-12" db="EMBL/GenBank/DDBJ databases">
        <authorList>
            <person name="Petersen C."/>
        </authorList>
    </citation>
    <scope>NUCLEOTIDE SEQUENCE</scope>
    <source>
        <strain evidence="6">IBT 29677</strain>
    </source>
</reference>
<dbReference type="GO" id="GO:0050661">
    <property type="term" value="F:NADP binding"/>
    <property type="evidence" value="ECO:0007669"/>
    <property type="project" value="InterPro"/>
</dbReference>
<dbReference type="OrthoDB" id="74360at2759"/>
<dbReference type="GO" id="GO:0004499">
    <property type="term" value="F:N,N-dimethylaniline monooxygenase activity"/>
    <property type="evidence" value="ECO:0007669"/>
    <property type="project" value="InterPro"/>
</dbReference>
<sequence length="579" mass="65807">MGSISYEDGTPIQVRDAPIGEHRPIRIVCIGAGYSGLMMAIVAKKKMKNHKVDFQIYDMNDDLGGTWLVNRYPGCQCDIPAHNYAYSFAPNPAWRNYYATSEEIYDYMKLVTKNFGCEDLMAFNHKVTGAKWQEDLGKWHITVQNKKEEFTDECDVLINAGGVLSSWSWPKIPGIELFKGKLLHSADWDTSYDWKNKNVAVIGIGSSGVQILPKVAQTAKHVDFFVRSSTWITTGPGALEPTATEPDMDAAYNYAEHELKRFAENPNYLRQHRRALADKRIESFKNSMAGREAQDRTDKLFRDDMLRRLGSSEKAAKIAEWLLPDFPAGCRRLTPGPGFLEALVQDNVDSWWNNLERITDTGVQLRDGSHIELDAIFCATGFESSFKPRFPLIGRHGVDLATKWTVGDPEAYFGVSVPGFPNYFSFIGPNSPVSNGSLVQAIQMTGVYIYKCINKLQTQGLKSMEVKETATREYNDYIQTMLSKTVWVAPCRSWYKRGTIDGKVVALYGGSCYHFAEALRDPKWEDYEFEYHRAHGQNRFLWLGNGFTVREMAGRSIGDTQTLDFEEYWNMEVLPEIHY</sequence>
<keyword evidence="5" id="KW-0560">Oxidoreductase</keyword>
<comment type="caution">
    <text evidence="6">The sequence shown here is derived from an EMBL/GenBank/DDBJ whole genome shotgun (WGS) entry which is preliminary data.</text>
</comment>
<gene>
    <name evidence="6" type="ORF">N7509_008231</name>
</gene>
<dbReference type="InterPro" id="IPR051209">
    <property type="entry name" value="FAD-bind_Monooxygenase_sf"/>
</dbReference>
<evidence type="ECO:0000256" key="4">
    <source>
        <dbReference type="ARBA" id="ARBA00022827"/>
    </source>
</evidence>
<dbReference type="EMBL" id="JAPZBU010000009">
    <property type="protein sequence ID" value="KAJ5385690.1"/>
    <property type="molecule type" value="Genomic_DNA"/>
</dbReference>
<evidence type="ECO:0000313" key="6">
    <source>
        <dbReference type="EMBL" id="KAJ5385690.1"/>
    </source>
</evidence>
<reference evidence="6" key="2">
    <citation type="journal article" date="2023" name="IMA Fungus">
        <title>Comparative genomic study of the Penicillium genus elucidates a diverse pangenome and 15 lateral gene transfer events.</title>
        <authorList>
            <person name="Petersen C."/>
            <person name="Sorensen T."/>
            <person name="Nielsen M.R."/>
            <person name="Sondergaard T.E."/>
            <person name="Sorensen J.L."/>
            <person name="Fitzpatrick D.A."/>
            <person name="Frisvad J.C."/>
            <person name="Nielsen K.L."/>
        </authorList>
    </citation>
    <scope>NUCLEOTIDE SEQUENCE</scope>
    <source>
        <strain evidence="6">IBT 29677</strain>
    </source>
</reference>
<dbReference type="PANTHER" id="PTHR42877:SF7">
    <property type="entry name" value="FLAVIN-BINDING MONOOXYGENASE-RELATED"/>
    <property type="match status" value="1"/>
</dbReference>